<keyword evidence="4" id="KW-0732">Signal</keyword>
<evidence type="ECO:0000256" key="2">
    <source>
        <dbReference type="ARBA" id="ARBA00011073"/>
    </source>
</evidence>
<keyword evidence="5 7" id="KW-0378">Hydrolase</keyword>
<name>L0G2D1_ECHVK</name>
<comment type="similarity">
    <text evidence="1 8">Belongs to the peptidase S1B family.</text>
</comment>
<dbReference type="PANTHER" id="PTHR43806">
    <property type="entry name" value="PEPTIDASE S8"/>
    <property type="match status" value="1"/>
</dbReference>
<dbReference type="AlphaFoldDB" id="L0G2D1"/>
<dbReference type="PROSITE" id="PS00138">
    <property type="entry name" value="SUBTILASE_SER"/>
    <property type="match status" value="1"/>
</dbReference>
<dbReference type="PATRIC" id="fig|926556.3.peg.3423"/>
<evidence type="ECO:0000256" key="4">
    <source>
        <dbReference type="ARBA" id="ARBA00022729"/>
    </source>
</evidence>
<dbReference type="CDD" id="cd00306">
    <property type="entry name" value="Peptidases_S8_S53"/>
    <property type="match status" value="1"/>
</dbReference>
<feature type="active site" description="Charge relay system" evidence="7">
    <location>
        <position position="748"/>
    </location>
</feature>
<evidence type="ECO:0000313" key="11">
    <source>
        <dbReference type="EMBL" id="AGA79473.1"/>
    </source>
</evidence>
<dbReference type="HOGENOM" id="CLU_310316_0_0_10"/>
<dbReference type="eggNOG" id="COG3591">
    <property type="taxonomic scope" value="Bacteria"/>
</dbReference>
<keyword evidence="3 7" id="KW-0645">Protease</keyword>
<evidence type="ECO:0000259" key="10">
    <source>
        <dbReference type="Pfam" id="PF00082"/>
    </source>
</evidence>
<reference evidence="12" key="1">
    <citation type="submission" date="2012-02" db="EMBL/GenBank/DDBJ databases">
        <title>The complete genome of Echinicola vietnamensis DSM 17526.</title>
        <authorList>
            <person name="Lucas S."/>
            <person name="Copeland A."/>
            <person name="Lapidus A."/>
            <person name="Glavina del Rio T."/>
            <person name="Dalin E."/>
            <person name="Tice H."/>
            <person name="Bruce D."/>
            <person name="Goodwin L."/>
            <person name="Pitluck S."/>
            <person name="Peters L."/>
            <person name="Ovchinnikova G."/>
            <person name="Teshima H."/>
            <person name="Kyrpides N."/>
            <person name="Mavromatis K."/>
            <person name="Ivanova N."/>
            <person name="Brettin T."/>
            <person name="Detter J.C."/>
            <person name="Han C."/>
            <person name="Larimer F."/>
            <person name="Land M."/>
            <person name="Hauser L."/>
            <person name="Markowitz V."/>
            <person name="Cheng J.-F."/>
            <person name="Hugenholtz P."/>
            <person name="Woyke T."/>
            <person name="Wu D."/>
            <person name="Brambilla E."/>
            <person name="Klenk H.-P."/>
            <person name="Eisen J.A."/>
        </authorList>
    </citation>
    <scope>NUCLEOTIDE SEQUENCE [LARGE SCALE GENOMIC DNA]</scope>
    <source>
        <strain evidence="12">DSM 17526 / LMG 23754 / KMM 6221</strain>
    </source>
</reference>
<evidence type="ECO:0000256" key="1">
    <source>
        <dbReference type="ARBA" id="ARBA00008764"/>
    </source>
</evidence>
<sequence length="922" mass="102007">MVTRWSLMEYVANRYGKVQPVFEEAAKKLQRVKAKEIPLLSLEDDLERVKLRMAREEGEMPIIMERINGGVDFQDSYILEMLSTLSKAVCRITQHGRPIGTGFLISENVIMTNNHVIDRPENAQGMMAEFNYELDSNKNIKKSFSFSLDPDKFFLTSSYTANPEVPYSGLDFTMIAVSEGSQENVPLSTVKPIYLDGVRGKIIKGESCVIIQHPRGMPKKIVLKNTAFFSETRTRIVYESDTLPGSSGSMVVALGTGEIIALHHAGLPRTDSQNRILTRSGAIATASTPDEEIDWIGNEGIKISRIINALKDSALPPGMQAVKERLLHKTTQTQGEINDGRDNREASFNKAPIPVNPEKEQKPKIAMKSSPTSRQDYIFTAINNPKVLGTIAEILKARYGETPLIKLSMPSFAAVDRVELFSLSAPVVGNIEDEARNLSTIPGIINVETDVPLHLNTGKDQKDPDHSIYEGMVEDGYGKFNEDEFLKKYRHERQSIYVQDKTPQYHRKWNWYATAFDSVLADKQVVSPVDKGIRIIQFDTGFTDHAKVQGGFDKDLDMDFVDQDDDATDSFTAGILKHPGHATRTGSLLIGNEVTLIEKNGNSGLLSQFGFQLVPYRICKSVILIRRQQELADALDLCISQRYPIISMSLGLPPTMATAAMAKKAYDAGVIWCCAAGNVVQVVVAPAVYPGTIAVAASNPMDEEWKGSSRGSTVDITAPGEDVYVPIFLEPESNGTPGESFAYGNGTSYATPHVAAAAALWLAKYDDTLSNGEYAGWRKVEAFRKAVDVSARRKNRLPRVGFGHGILDVEKLLKTPPVAPVQLEYAYKNTDQGRLGEVTQAYGEMAKTLWNKIHGWAFGIPRGGQEAYAPDSRELSDYAKMLERTLINESTTSLESGDDVSQETLLELFSKVHQKIESELKK</sequence>
<evidence type="ECO:0000256" key="3">
    <source>
        <dbReference type="ARBA" id="ARBA00022670"/>
    </source>
</evidence>
<dbReference type="KEGG" id="evi:Echvi_3247"/>
<dbReference type="InterPro" id="IPR023828">
    <property type="entry name" value="Peptidase_S8_Ser-AS"/>
</dbReference>
<accession>L0G2D1</accession>
<dbReference type="OrthoDB" id="9770276at2"/>
<evidence type="ECO:0000256" key="5">
    <source>
        <dbReference type="ARBA" id="ARBA00022801"/>
    </source>
</evidence>
<dbReference type="EMBL" id="CP003346">
    <property type="protein sequence ID" value="AGA79473.1"/>
    <property type="molecule type" value="Genomic_DNA"/>
</dbReference>
<gene>
    <name evidence="11" type="ordered locus">Echvi_3247</name>
</gene>
<feature type="active site" description="Charge relay system" evidence="7">
    <location>
        <position position="581"/>
    </location>
</feature>
<dbReference type="PANTHER" id="PTHR43806:SF11">
    <property type="entry name" value="CEREVISIN-RELATED"/>
    <property type="match status" value="1"/>
</dbReference>
<dbReference type="Pfam" id="PF00082">
    <property type="entry name" value="Peptidase_S8"/>
    <property type="match status" value="1"/>
</dbReference>
<dbReference type="Proteomes" id="UP000010796">
    <property type="component" value="Chromosome"/>
</dbReference>
<organism evidence="11 12">
    <name type="scientific">Echinicola vietnamensis (strain DSM 17526 / LMG 23754 / KMM 6221)</name>
    <dbReference type="NCBI Taxonomy" id="926556"/>
    <lineage>
        <taxon>Bacteria</taxon>
        <taxon>Pseudomonadati</taxon>
        <taxon>Bacteroidota</taxon>
        <taxon>Cytophagia</taxon>
        <taxon>Cytophagales</taxon>
        <taxon>Cyclobacteriaceae</taxon>
        <taxon>Echinicola</taxon>
    </lineage>
</organism>
<keyword evidence="12" id="KW-1185">Reference proteome</keyword>
<dbReference type="InterPro" id="IPR043504">
    <property type="entry name" value="Peptidase_S1_PA_chymotrypsin"/>
</dbReference>
<evidence type="ECO:0000313" key="12">
    <source>
        <dbReference type="Proteomes" id="UP000010796"/>
    </source>
</evidence>
<dbReference type="InterPro" id="IPR008256">
    <property type="entry name" value="Peptidase_S1B"/>
</dbReference>
<dbReference type="Gene3D" id="2.40.10.10">
    <property type="entry name" value="Trypsin-like serine proteases"/>
    <property type="match status" value="2"/>
</dbReference>
<dbReference type="PRINTS" id="PR00839">
    <property type="entry name" value="V8PROTEASE"/>
</dbReference>
<comment type="similarity">
    <text evidence="2 7">Belongs to the peptidase S8 family.</text>
</comment>
<dbReference type="InterPro" id="IPR050131">
    <property type="entry name" value="Peptidase_S8_subtilisin-like"/>
</dbReference>
<keyword evidence="6 7" id="KW-0720">Serine protease</keyword>
<evidence type="ECO:0000256" key="6">
    <source>
        <dbReference type="ARBA" id="ARBA00022825"/>
    </source>
</evidence>
<evidence type="ECO:0000256" key="9">
    <source>
        <dbReference type="SAM" id="MobiDB-lite"/>
    </source>
</evidence>
<feature type="domain" description="Peptidase S8/S53" evidence="10">
    <location>
        <begin position="531"/>
        <end position="773"/>
    </location>
</feature>
<dbReference type="PROSITE" id="PS51892">
    <property type="entry name" value="SUBTILASE"/>
    <property type="match status" value="1"/>
</dbReference>
<dbReference type="STRING" id="926556.Echvi_3247"/>
<evidence type="ECO:0000256" key="8">
    <source>
        <dbReference type="RuleBase" id="RU004296"/>
    </source>
</evidence>
<dbReference type="SUPFAM" id="SSF52743">
    <property type="entry name" value="Subtilisin-like"/>
    <property type="match status" value="1"/>
</dbReference>
<dbReference type="InterPro" id="IPR000209">
    <property type="entry name" value="Peptidase_S8/S53_dom"/>
</dbReference>
<dbReference type="EC" id="3.4.21.-" evidence="8"/>
<proteinExistence type="inferred from homology"/>
<evidence type="ECO:0000256" key="7">
    <source>
        <dbReference type="PROSITE-ProRule" id="PRU01240"/>
    </source>
</evidence>
<dbReference type="SUPFAM" id="SSF50494">
    <property type="entry name" value="Trypsin-like serine proteases"/>
    <property type="match status" value="1"/>
</dbReference>
<protein>
    <recommendedName>
        <fullName evidence="8">Serine protease</fullName>
        <ecNumber evidence="8">3.4.21.-</ecNumber>
    </recommendedName>
</protein>
<dbReference type="Pfam" id="PF13365">
    <property type="entry name" value="Trypsin_2"/>
    <property type="match status" value="1"/>
</dbReference>
<feature type="compositionally biased region" description="Basic and acidic residues" evidence="9">
    <location>
        <begin position="338"/>
        <end position="347"/>
    </location>
</feature>
<dbReference type="Gene3D" id="3.40.50.200">
    <property type="entry name" value="Peptidase S8/S53 domain"/>
    <property type="match status" value="1"/>
</dbReference>
<dbReference type="InterPro" id="IPR036852">
    <property type="entry name" value="Peptidase_S8/S53_dom_sf"/>
</dbReference>
<dbReference type="GO" id="GO:0006508">
    <property type="term" value="P:proteolysis"/>
    <property type="evidence" value="ECO:0007669"/>
    <property type="project" value="UniProtKB-KW"/>
</dbReference>
<dbReference type="eggNOG" id="COG1404">
    <property type="taxonomic scope" value="Bacteria"/>
</dbReference>
<dbReference type="InterPro" id="IPR009003">
    <property type="entry name" value="Peptidase_S1_PA"/>
</dbReference>
<feature type="active site" description="Charge relay system" evidence="7">
    <location>
        <position position="539"/>
    </location>
</feature>
<dbReference type="GO" id="GO:0004252">
    <property type="term" value="F:serine-type endopeptidase activity"/>
    <property type="evidence" value="ECO:0007669"/>
    <property type="project" value="UniProtKB-UniRule"/>
</dbReference>
<feature type="region of interest" description="Disordered" evidence="9">
    <location>
        <begin position="332"/>
        <end position="370"/>
    </location>
</feature>